<accession>A0A1I0TT89</accession>
<protein>
    <submittedName>
        <fullName evidence="1">Uncharacterized protein</fullName>
    </submittedName>
</protein>
<dbReference type="AlphaFoldDB" id="A0A1I0TT89"/>
<dbReference type="OrthoDB" id="2968839at2"/>
<dbReference type="EMBL" id="FOJS01000055">
    <property type="protein sequence ID" value="SFA54803.1"/>
    <property type="molecule type" value="Genomic_DNA"/>
</dbReference>
<dbReference type="RefSeq" id="WP_090951806.1">
    <property type="nucleotide sequence ID" value="NZ_FOJS01000055.1"/>
</dbReference>
<dbReference type="Proteomes" id="UP000198650">
    <property type="component" value="Unassembled WGS sequence"/>
</dbReference>
<dbReference type="STRING" id="186116.SAMN05192569_105522"/>
<gene>
    <name evidence="1" type="ORF">SAMN05192569_105522</name>
</gene>
<sequence>MSGRKSKRKGYEGEREFVSLIPGSKRVPLSGSVGGEHSNDVILPNGWRAEVKRRKSGMKQLYDWLNQSNPDVVAFRADRQEWIVSMKLEKFLELLERRSDT</sequence>
<evidence type="ECO:0000313" key="1">
    <source>
        <dbReference type="EMBL" id="SFA54803.1"/>
    </source>
</evidence>
<name>A0A1I0TT89_9BACL</name>
<organism evidence="1 2">
    <name type="scientific">Parageobacillus thermantarcticus</name>
    <dbReference type="NCBI Taxonomy" id="186116"/>
    <lineage>
        <taxon>Bacteria</taxon>
        <taxon>Bacillati</taxon>
        <taxon>Bacillota</taxon>
        <taxon>Bacilli</taxon>
        <taxon>Bacillales</taxon>
        <taxon>Anoxybacillaceae</taxon>
        <taxon>Parageobacillus</taxon>
    </lineage>
</organism>
<keyword evidence="2" id="KW-1185">Reference proteome</keyword>
<proteinExistence type="predicted"/>
<reference evidence="2" key="1">
    <citation type="submission" date="2016-10" db="EMBL/GenBank/DDBJ databases">
        <authorList>
            <person name="Varghese N."/>
            <person name="Submissions S."/>
        </authorList>
    </citation>
    <scope>NUCLEOTIDE SEQUENCE [LARGE SCALE GENOMIC DNA]</scope>
    <source>
        <strain evidence="2">M1</strain>
    </source>
</reference>
<evidence type="ECO:0000313" key="2">
    <source>
        <dbReference type="Proteomes" id="UP000198650"/>
    </source>
</evidence>